<feature type="region of interest" description="Disordered" evidence="8">
    <location>
        <begin position="98"/>
        <end position="239"/>
    </location>
</feature>
<sequence>MSDPVGLANPVFNPDAPRRTSDAANISGPAVQTNGEGQHLPDSSEEGLSEEESRSSVGDEELQQEHEEETRQSRYLGAAQSQAGTQDMAALAAIGAVGSGSVVMPEATRSRDDPWLKPPPMERAGRSSLEPLPEYPSDQDDLVGVELQERERMEQMQAEAERDYNRHSGQQRSSLPPVWRKQEACGQQTSPFAEEREQQREEAHPPVGGAPIGAVAIDMGQEPGGAAGNGAGGNGGKDTPNEAMVKEQHAELLAELPADQQLVLEFRDICSYAVLGGMGAQAKFNMYLGKLDPLDWNYKYLNPVALARAIRSKGASMGHAMRFPIRSSSSWLPMALRRRRSAQDPGGAAGDGAASGDEEAGKGKGPTGKSGGLGMAKKSKHKDDKAKKQILFDISGRVLPGQVLALMGPSGSGKTSLLAVLGGRTPPKIKLEGQILVNGEKFTKATRKRIGFVLQDDVLYETLTVYETLMYAGMLRLPRTMTKAEKSARVEAVMSVLGIARSRDTIIGGFFRRGISGGERKRVSVGHELLINPAVLLLDEPTSGLDSTTALHLVNLLRDLASPSGHQSQSLLTGSAARMSEGHPMYYGDALRAADWFAHLGFGLPYGTNLADHILDCAMGEVAYDPSAPGASAASQTQGPACGAPYLHGHEAVRCLYSTFEAWYEKHPGGFSLGPIDHRKREEAKNEHEEKLQKAGMARERDQVAQLLDGVRLLLPSGGSFTGVRYSQQLKRPTGMSLAGGEEKGNAEGLQATTSHPLRSRRTSLSAAAKKEEDMAARQCLLGGRPKSVDLEWGGGAARGGGRSSKDLGGITRLPLVGRLLGSHRSSIEAADAGARAEQEEGKGLHEAGGSSSSSSGGGPQELLRVMQTPAPGQQPEAPKSGEVDGVATVDGNDKDRSSKGAKAAAKGIAPSPSKAPASMGLDSAPGQAVKGTVGKALDMVGIDMGKKEEKVPDLGARWHTQLYILLSRALTVRRFDSFSGQQLFQLLAVSIITGLLWFQRGRNEDISAGADIMGLLFFELLFPSFRSLFSALFTFPNEFRMLSKERPSGMYKLSAYYWARVGADLPMELALPTIFVVIVYWLGGLRATAGAFFANWASLMLVITLAQSWGLLIGGVCMDPKQAQTVTTVVMLTFLLVGGFYVKDVPVWIGWIKYFSFIYWGNNLLMKIEFGNRTFIDKSQPGNPEVTDLQKALKLQVNPDIRIWEEVVILIAMLIILRWATYQTLRWKTGASQKSL</sequence>
<evidence type="ECO:0000256" key="5">
    <source>
        <dbReference type="ARBA" id="ARBA00022840"/>
    </source>
</evidence>
<dbReference type="Pfam" id="PF01061">
    <property type="entry name" value="ABC2_membrane"/>
    <property type="match status" value="1"/>
</dbReference>
<keyword evidence="3 9" id="KW-0812">Transmembrane</keyword>
<evidence type="ECO:0000256" key="4">
    <source>
        <dbReference type="ARBA" id="ARBA00022741"/>
    </source>
</evidence>
<evidence type="ECO:0000256" key="9">
    <source>
        <dbReference type="SAM" id="Phobius"/>
    </source>
</evidence>
<dbReference type="SUPFAM" id="SSF52540">
    <property type="entry name" value="P-loop containing nucleoside triphosphate hydrolases"/>
    <property type="match status" value="1"/>
</dbReference>
<keyword evidence="5" id="KW-0067">ATP-binding</keyword>
<dbReference type="PANTHER" id="PTHR48041">
    <property type="entry name" value="ABC TRANSPORTER G FAMILY MEMBER 28"/>
    <property type="match status" value="1"/>
</dbReference>
<proteinExistence type="predicted"/>
<evidence type="ECO:0000256" key="6">
    <source>
        <dbReference type="ARBA" id="ARBA00022989"/>
    </source>
</evidence>
<feature type="compositionally biased region" description="Basic and acidic residues" evidence="8">
    <location>
        <begin position="835"/>
        <end position="846"/>
    </location>
</feature>
<dbReference type="InterPro" id="IPR050352">
    <property type="entry name" value="ABCG_transporters"/>
</dbReference>
<accession>A0ABQ7G2N7</accession>
<feature type="transmembrane region" description="Helical" evidence="9">
    <location>
        <begin position="1126"/>
        <end position="1143"/>
    </location>
</feature>
<dbReference type="InterPro" id="IPR003439">
    <property type="entry name" value="ABC_transporter-like_ATP-bd"/>
</dbReference>
<evidence type="ECO:0000313" key="11">
    <source>
        <dbReference type="EMBL" id="KAF5828871.1"/>
    </source>
</evidence>
<dbReference type="Gene3D" id="3.40.50.300">
    <property type="entry name" value="P-loop containing nucleotide triphosphate hydrolases"/>
    <property type="match status" value="1"/>
</dbReference>
<feature type="compositionally biased region" description="Basic and acidic residues" evidence="8">
    <location>
        <begin position="63"/>
        <end position="72"/>
    </location>
</feature>
<dbReference type="InterPro" id="IPR013525">
    <property type="entry name" value="ABC2_TM"/>
</dbReference>
<dbReference type="PROSITE" id="PS50893">
    <property type="entry name" value="ABC_TRANSPORTER_2"/>
    <property type="match status" value="1"/>
</dbReference>
<comment type="caution">
    <text evidence="11">The sequence shown here is derived from an EMBL/GenBank/DDBJ whole genome shotgun (WGS) entry which is preliminary data.</text>
</comment>
<name>A0ABQ7G2N7_DUNSA</name>
<feature type="transmembrane region" description="Helical" evidence="9">
    <location>
        <begin position="1013"/>
        <end position="1036"/>
    </location>
</feature>
<feature type="compositionally biased region" description="Low complexity" evidence="8">
    <location>
        <begin position="901"/>
        <end position="919"/>
    </location>
</feature>
<evidence type="ECO:0000256" key="7">
    <source>
        <dbReference type="ARBA" id="ARBA00023136"/>
    </source>
</evidence>
<feature type="transmembrane region" description="Helical" evidence="9">
    <location>
        <begin position="1057"/>
        <end position="1082"/>
    </location>
</feature>
<evidence type="ECO:0000256" key="2">
    <source>
        <dbReference type="ARBA" id="ARBA00022448"/>
    </source>
</evidence>
<feature type="region of interest" description="Disordered" evidence="8">
    <location>
        <begin position="337"/>
        <end position="384"/>
    </location>
</feature>
<gene>
    <name evidence="11" type="ORF">DUNSADRAFT_16957</name>
</gene>
<feature type="region of interest" description="Disordered" evidence="8">
    <location>
        <begin position="786"/>
        <end position="810"/>
    </location>
</feature>
<feature type="region of interest" description="Disordered" evidence="8">
    <location>
        <begin position="734"/>
        <end position="761"/>
    </location>
</feature>
<feature type="transmembrane region" description="Helical" evidence="9">
    <location>
        <begin position="1094"/>
        <end position="1114"/>
    </location>
</feature>
<keyword evidence="6 9" id="KW-1133">Transmembrane helix</keyword>
<evidence type="ECO:0000313" key="12">
    <source>
        <dbReference type="Proteomes" id="UP000815325"/>
    </source>
</evidence>
<comment type="subcellular location">
    <subcellularLocation>
        <location evidence="1">Membrane</location>
        <topology evidence="1">Multi-pass membrane protein</topology>
    </subcellularLocation>
</comment>
<feature type="transmembrane region" description="Helical" evidence="9">
    <location>
        <begin position="1149"/>
        <end position="1166"/>
    </location>
</feature>
<feature type="compositionally biased region" description="Basic and acidic residues" evidence="8">
    <location>
        <begin position="147"/>
        <end position="166"/>
    </location>
</feature>
<evidence type="ECO:0000259" key="10">
    <source>
        <dbReference type="PROSITE" id="PS50893"/>
    </source>
</evidence>
<feature type="region of interest" description="Disordered" evidence="8">
    <location>
        <begin position="1"/>
        <end position="85"/>
    </location>
</feature>
<protein>
    <recommendedName>
        <fullName evidence="10">ABC transporter domain-containing protein</fullName>
    </recommendedName>
</protein>
<dbReference type="Proteomes" id="UP000815325">
    <property type="component" value="Unassembled WGS sequence"/>
</dbReference>
<evidence type="ECO:0000256" key="3">
    <source>
        <dbReference type="ARBA" id="ARBA00022692"/>
    </source>
</evidence>
<keyword evidence="4" id="KW-0547">Nucleotide-binding</keyword>
<dbReference type="InterPro" id="IPR003593">
    <property type="entry name" value="AAA+_ATPase"/>
</dbReference>
<evidence type="ECO:0000256" key="8">
    <source>
        <dbReference type="SAM" id="MobiDB-lite"/>
    </source>
</evidence>
<evidence type="ECO:0000256" key="1">
    <source>
        <dbReference type="ARBA" id="ARBA00004141"/>
    </source>
</evidence>
<dbReference type="Pfam" id="PF00005">
    <property type="entry name" value="ABC_tran"/>
    <property type="match status" value="1"/>
</dbReference>
<dbReference type="EMBL" id="MU070235">
    <property type="protein sequence ID" value="KAF5828871.1"/>
    <property type="molecule type" value="Genomic_DNA"/>
</dbReference>
<keyword evidence="2" id="KW-0813">Transport</keyword>
<keyword evidence="7 9" id="KW-0472">Membrane</keyword>
<feature type="domain" description="ABC transporter" evidence="10">
    <location>
        <begin position="373"/>
        <end position="627"/>
    </location>
</feature>
<organism evidence="11 12">
    <name type="scientific">Dunaliella salina</name>
    <name type="common">Green alga</name>
    <name type="synonym">Protococcus salinus</name>
    <dbReference type="NCBI Taxonomy" id="3046"/>
    <lineage>
        <taxon>Eukaryota</taxon>
        <taxon>Viridiplantae</taxon>
        <taxon>Chlorophyta</taxon>
        <taxon>core chlorophytes</taxon>
        <taxon>Chlorophyceae</taxon>
        <taxon>CS clade</taxon>
        <taxon>Chlamydomonadales</taxon>
        <taxon>Dunaliellaceae</taxon>
        <taxon>Dunaliella</taxon>
    </lineage>
</organism>
<feature type="compositionally biased region" description="Gly residues" evidence="8">
    <location>
        <begin position="793"/>
        <end position="803"/>
    </location>
</feature>
<feature type="transmembrane region" description="Helical" evidence="9">
    <location>
        <begin position="984"/>
        <end position="1001"/>
    </location>
</feature>
<feature type="transmembrane region" description="Helical" evidence="9">
    <location>
        <begin position="1204"/>
        <end position="1221"/>
    </location>
</feature>
<keyword evidence="12" id="KW-1185">Reference proteome</keyword>
<dbReference type="SMART" id="SM00382">
    <property type="entry name" value="AAA"/>
    <property type="match status" value="1"/>
</dbReference>
<dbReference type="PANTHER" id="PTHR48041:SF125">
    <property type="entry name" value="ABC TRANSPORTER G FAMILY"/>
    <property type="match status" value="1"/>
</dbReference>
<feature type="compositionally biased region" description="Gly residues" evidence="8">
    <location>
        <begin position="363"/>
        <end position="374"/>
    </location>
</feature>
<feature type="region of interest" description="Disordered" evidence="8">
    <location>
        <begin position="829"/>
        <end position="924"/>
    </location>
</feature>
<reference evidence="11" key="1">
    <citation type="submission" date="2017-08" db="EMBL/GenBank/DDBJ databases">
        <authorList>
            <person name="Polle J.E."/>
            <person name="Barry K."/>
            <person name="Cushman J."/>
            <person name="Schmutz J."/>
            <person name="Tran D."/>
            <person name="Hathwaick L.T."/>
            <person name="Yim W.C."/>
            <person name="Jenkins J."/>
            <person name="Mckie-Krisberg Z.M."/>
            <person name="Prochnik S."/>
            <person name="Lindquist E."/>
            <person name="Dockter R.B."/>
            <person name="Adam C."/>
            <person name="Molina H."/>
            <person name="Bunkerborg J."/>
            <person name="Jin E."/>
            <person name="Buchheim M."/>
            <person name="Magnuson J."/>
        </authorList>
    </citation>
    <scope>NUCLEOTIDE SEQUENCE</scope>
    <source>
        <strain evidence="11">CCAP 19/18</strain>
    </source>
</reference>
<dbReference type="InterPro" id="IPR027417">
    <property type="entry name" value="P-loop_NTPase"/>
</dbReference>
<feature type="compositionally biased region" description="Basic and acidic residues" evidence="8">
    <location>
        <begin position="193"/>
        <end position="204"/>
    </location>
</feature>
<feature type="compositionally biased region" description="Gly residues" evidence="8">
    <location>
        <begin position="222"/>
        <end position="236"/>
    </location>
</feature>